<dbReference type="OrthoDB" id="10026505at2759"/>
<dbReference type="GO" id="GO:0016513">
    <property type="term" value="C:core-binding factor complex"/>
    <property type="evidence" value="ECO:0007669"/>
    <property type="project" value="TreeGrafter"/>
</dbReference>
<dbReference type="Proteomes" id="UP000230750">
    <property type="component" value="Unassembled WGS sequence"/>
</dbReference>
<name>A0A2G8K6T7_STIJA</name>
<feature type="coiled-coil region" evidence="4">
    <location>
        <begin position="39"/>
        <end position="69"/>
    </location>
</feature>
<dbReference type="EMBL" id="MRZV01000830">
    <property type="protein sequence ID" value="PIK43720.1"/>
    <property type="molecule type" value="Genomic_DNA"/>
</dbReference>
<gene>
    <name evidence="5" type="ORF">BSL78_19420</name>
</gene>
<dbReference type="Pfam" id="PF02312">
    <property type="entry name" value="CBF_beta"/>
    <property type="match status" value="1"/>
</dbReference>
<keyword evidence="2" id="KW-0539">Nucleus</keyword>
<evidence type="ECO:0000313" key="6">
    <source>
        <dbReference type="Proteomes" id="UP000230750"/>
    </source>
</evidence>
<dbReference type="PANTHER" id="PTHR10276:SF3">
    <property type="entry name" value="CORE-BINDING FACTOR SUBUNIT BETA"/>
    <property type="match status" value="1"/>
</dbReference>
<organism evidence="5 6">
    <name type="scientific">Stichopus japonicus</name>
    <name type="common">Sea cucumber</name>
    <dbReference type="NCBI Taxonomy" id="307972"/>
    <lineage>
        <taxon>Eukaryota</taxon>
        <taxon>Metazoa</taxon>
        <taxon>Echinodermata</taxon>
        <taxon>Eleutherozoa</taxon>
        <taxon>Echinozoa</taxon>
        <taxon>Holothuroidea</taxon>
        <taxon>Aspidochirotacea</taxon>
        <taxon>Aspidochirotida</taxon>
        <taxon>Stichopodidae</taxon>
        <taxon>Apostichopus</taxon>
    </lineage>
</organism>
<dbReference type="AlphaFoldDB" id="A0A2G8K6T7"/>
<evidence type="ECO:0000256" key="4">
    <source>
        <dbReference type="SAM" id="Coils"/>
    </source>
</evidence>
<dbReference type="STRING" id="307972.A0A2G8K6T7"/>
<reference evidence="5 6" key="1">
    <citation type="journal article" date="2017" name="PLoS Biol.">
        <title>The sea cucumber genome provides insights into morphological evolution and visceral regeneration.</title>
        <authorList>
            <person name="Zhang X."/>
            <person name="Sun L."/>
            <person name="Yuan J."/>
            <person name="Sun Y."/>
            <person name="Gao Y."/>
            <person name="Zhang L."/>
            <person name="Li S."/>
            <person name="Dai H."/>
            <person name="Hamel J.F."/>
            <person name="Liu C."/>
            <person name="Yu Y."/>
            <person name="Liu S."/>
            <person name="Lin W."/>
            <person name="Guo K."/>
            <person name="Jin S."/>
            <person name="Xu P."/>
            <person name="Storey K.B."/>
            <person name="Huan P."/>
            <person name="Zhang T."/>
            <person name="Zhou Y."/>
            <person name="Zhang J."/>
            <person name="Lin C."/>
            <person name="Li X."/>
            <person name="Xing L."/>
            <person name="Huo D."/>
            <person name="Sun M."/>
            <person name="Wang L."/>
            <person name="Mercier A."/>
            <person name="Li F."/>
            <person name="Yang H."/>
            <person name="Xiang J."/>
        </authorList>
    </citation>
    <scope>NUCLEOTIDE SEQUENCE [LARGE SCALE GENOMIC DNA]</scope>
    <source>
        <strain evidence="5">Shaxun</strain>
        <tissue evidence="5">Muscle</tissue>
    </source>
</reference>
<dbReference type="PANTHER" id="PTHR10276">
    <property type="entry name" value="CORE-BINDING FACTOR, BETA SUBUNIT"/>
    <property type="match status" value="1"/>
</dbReference>
<evidence type="ECO:0000313" key="5">
    <source>
        <dbReference type="EMBL" id="PIK43720.1"/>
    </source>
</evidence>
<dbReference type="InterPro" id="IPR036552">
    <property type="entry name" value="CBF_bsu_sf"/>
</dbReference>
<comment type="similarity">
    <text evidence="3">Belongs to the CBF-beta family.</text>
</comment>
<evidence type="ECO:0000256" key="3">
    <source>
        <dbReference type="ARBA" id="ARBA00025734"/>
    </source>
</evidence>
<dbReference type="Gene3D" id="2.40.250.10">
    <property type="entry name" value="Core binding factor, beta subunit"/>
    <property type="match status" value="1"/>
</dbReference>
<dbReference type="GO" id="GO:0003713">
    <property type="term" value="F:transcription coactivator activity"/>
    <property type="evidence" value="ECO:0007669"/>
    <property type="project" value="InterPro"/>
</dbReference>
<dbReference type="GO" id="GO:0043565">
    <property type="term" value="F:sequence-specific DNA binding"/>
    <property type="evidence" value="ECO:0007669"/>
    <property type="project" value="TreeGrafter"/>
</dbReference>
<comment type="subcellular location">
    <subcellularLocation>
        <location evidence="1">Nucleus</location>
    </subcellularLocation>
</comment>
<accession>A0A2G8K6T7</accession>
<dbReference type="GO" id="GO:0006357">
    <property type="term" value="P:regulation of transcription by RNA polymerase II"/>
    <property type="evidence" value="ECO:0007669"/>
    <property type="project" value="TreeGrafter"/>
</dbReference>
<sequence>MVFVSHGEMGDLQRLDGIGYIEYDEERAMIEDVVRKEALEEQSRRLREFEERQRRHREELERAAEAEMEVNYQ</sequence>
<dbReference type="InterPro" id="IPR003417">
    <property type="entry name" value="CBF_beta"/>
</dbReference>
<evidence type="ECO:0000256" key="1">
    <source>
        <dbReference type="ARBA" id="ARBA00004123"/>
    </source>
</evidence>
<protein>
    <submittedName>
        <fullName evidence="5">Uncharacterized protein</fullName>
    </submittedName>
</protein>
<dbReference type="SUPFAM" id="SSF50723">
    <property type="entry name" value="Core binding factor beta, CBF"/>
    <property type="match status" value="1"/>
</dbReference>
<comment type="caution">
    <text evidence="5">The sequence shown here is derived from an EMBL/GenBank/DDBJ whole genome shotgun (WGS) entry which is preliminary data.</text>
</comment>
<keyword evidence="4" id="KW-0175">Coiled coil</keyword>
<evidence type="ECO:0000256" key="2">
    <source>
        <dbReference type="ARBA" id="ARBA00023242"/>
    </source>
</evidence>
<proteinExistence type="inferred from homology"/>
<keyword evidence="6" id="KW-1185">Reference proteome</keyword>